<dbReference type="InterPro" id="IPR001296">
    <property type="entry name" value="Glyco_trans_1"/>
</dbReference>
<dbReference type="InterPro" id="IPR031814">
    <property type="entry name" value="ALG11_N"/>
</dbReference>
<dbReference type="GO" id="GO:0004377">
    <property type="term" value="F:GDP-Man:Man(3)GlcNAc(2)-PP-Dol alpha-1,2-mannosyltransferase activity"/>
    <property type="evidence" value="ECO:0007669"/>
    <property type="project" value="UniProtKB-UniRule"/>
</dbReference>
<evidence type="ECO:0000256" key="4">
    <source>
        <dbReference type="ARBA" id="ARBA00012645"/>
    </source>
</evidence>
<evidence type="ECO:0000313" key="18">
    <source>
        <dbReference type="Proteomes" id="UP000030764"/>
    </source>
</evidence>
<evidence type="ECO:0000256" key="3">
    <source>
        <dbReference type="ARBA" id="ARBA00009481"/>
    </source>
</evidence>
<evidence type="ECO:0000256" key="14">
    <source>
        <dbReference type="RuleBase" id="RU367051"/>
    </source>
</evidence>
<name>A0A085MA53_9BILA</name>
<gene>
    <name evidence="17" type="ORF">M513_05118</name>
</gene>
<evidence type="ECO:0000259" key="16">
    <source>
        <dbReference type="Pfam" id="PF15924"/>
    </source>
</evidence>
<keyword evidence="11 14" id="KW-0472">Membrane</keyword>
<keyword evidence="18" id="KW-1185">Reference proteome</keyword>
<evidence type="ECO:0000256" key="8">
    <source>
        <dbReference type="ARBA" id="ARBA00022692"/>
    </source>
</evidence>
<organism evidence="17 18">
    <name type="scientific">Trichuris suis</name>
    <name type="common">pig whipworm</name>
    <dbReference type="NCBI Taxonomy" id="68888"/>
    <lineage>
        <taxon>Eukaryota</taxon>
        <taxon>Metazoa</taxon>
        <taxon>Ecdysozoa</taxon>
        <taxon>Nematoda</taxon>
        <taxon>Enoplea</taxon>
        <taxon>Dorylaimia</taxon>
        <taxon>Trichinellida</taxon>
        <taxon>Trichuridae</taxon>
        <taxon>Trichuris</taxon>
    </lineage>
</organism>
<evidence type="ECO:0000313" key="17">
    <source>
        <dbReference type="EMBL" id="KFD54099.1"/>
    </source>
</evidence>
<dbReference type="CDD" id="cd03806">
    <property type="entry name" value="GT4_ALG11-like"/>
    <property type="match status" value="1"/>
</dbReference>
<evidence type="ECO:0000256" key="7">
    <source>
        <dbReference type="ARBA" id="ARBA00022679"/>
    </source>
</evidence>
<evidence type="ECO:0000256" key="2">
    <source>
        <dbReference type="ARBA" id="ARBA00004922"/>
    </source>
</evidence>
<proteinExistence type="inferred from homology"/>
<protein>
    <recommendedName>
        <fullName evidence="5 14">GDP-Man:Man(3)GlcNAc(2)-PP-Dol alpha-1,2-mannosyltransferase</fullName>
        <ecNumber evidence="4 14">2.4.1.131</ecNumber>
    </recommendedName>
</protein>
<dbReference type="UniPathway" id="UPA00378"/>
<dbReference type="Proteomes" id="UP000030764">
    <property type="component" value="Unassembled WGS sequence"/>
</dbReference>
<dbReference type="GO" id="GO:0005789">
    <property type="term" value="C:endoplasmic reticulum membrane"/>
    <property type="evidence" value="ECO:0007669"/>
    <property type="project" value="UniProtKB-SubCell"/>
</dbReference>
<evidence type="ECO:0000256" key="9">
    <source>
        <dbReference type="ARBA" id="ARBA00022824"/>
    </source>
</evidence>
<keyword evidence="9 14" id="KW-0256">Endoplasmic reticulum</keyword>
<keyword evidence="8 14" id="KW-0812">Transmembrane</keyword>
<feature type="domain" description="ALG11 mannosyltransferase N-terminal" evidence="16">
    <location>
        <begin position="41"/>
        <end position="245"/>
    </location>
</feature>
<comment type="subcellular location">
    <subcellularLocation>
        <location evidence="1">Endoplasmic reticulum membrane</location>
        <topology evidence="1">Single-pass membrane protein</topology>
    </subcellularLocation>
</comment>
<sequence>MFPPLFVSFGYYVAFGLLVIVTANLILLRLRRKTLVGKPRVAFFHPNCNAGGGGERVLWCAINALQRRGIAECYVYSGEKNCKPEEIIRNAEKRFNISLSEKVHFVKLQLGPLLNASIYPRLTLLCQSIAGFIVGVEALLRFQPDVFIETTGFATTLCVFRLLLGCKTACYIHYPTISTDMLQMVAEQRPSYNNDERVANVKVLTQAKLLYYKALAWNYGWLGRKSADAIMVNSSWTKGHIIQLWRKPDSTYLVFPPCDFSKFSLLPLEREDDQLLTIVSVGQFRPEKDYPLTLRSFQRLLENISDSNLRRRVRLVMIGSCRGKSDQILLENLQAMASQLGIDSQTDWKVDVSYDELRASLGTAIAGIHTMWNEHFGIGIVEMMAAGVIVVAHNSGGPKMDIVRPYDDEVVGFLASSAEEYADALRNILLLSKSERMRIQRAARKSTERFRTEMFENQFFNIFQNLCCLR</sequence>
<keyword evidence="6 14" id="KW-0328">Glycosyltransferase</keyword>
<feature type="domain" description="Glycosyl transferase family 1" evidence="15">
    <location>
        <begin position="272"/>
        <end position="445"/>
    </location>
</feature>
<evidence type="ECO:0000259" key="15">
    <source>
        <dbReference type="Pfam" id="PF00534"/>
    </source>
</evidence>
<evidence type="ECO:0000256" key="13">
    <source>
        <dbReference type="ARBA" id="ARBA00045128"/>
    </source>
</evidence>
<dbReference type="EC" id="2.4.1.131" evidence="4 14"/>
<dbReference type="PANTHER" id="PTHR45919:SF1">
    <property type="entry name" value="GDP-MAN:MAN(3)GLCNAC(2)-PP-DOL ALPHA-1,2-MANNOSYLTRANSFERASE"/>
    <property type="match status" value="1"/>
</dbReference>
<dbReference type="AlphaFoldDB" id="A0A085MA53"/>
<evidence type="ECO:0000256" key="1">
    <source>
        <dbReference type="ARBA" id="ARBA00004389"/>
    </source>
</evidence>
<accession>A0A085MA53</accession>
<dbReference type="InterPro" id="IPR038013">
    <property type="entry name" value="ALG11"/>
</dbReference>
<comment type="pathway">
    <text evidence="2 14">Protein modification; protein glycosylation.</text>
</comment>
<evidence type="ECO:0000256" key="6">
    <source>
        <dbReference type="ARBA" id="ARBA00022676"/>
    </source>
</evidence>
<reference evidence="17 18" key="1">
    <citation type="journal article" date="2014" name="Nat. Genet.">
        <title>Genome and transcriptome of the porcine whipworm Trichuris suis.</title>
        <authorList>
            <person name="Jex A.R."/>
            <person name="Nejsum P."/>
            <person name="Schwarz E.M."/>
            <person name="Hu L."/>
            <person name="Young N.D."/>
            <person name="Hall R.S."/>
            <person name="Korhonen P.K."/>
            <person name="Liao S."/>
            <person name="Thamsborg S."/>
            <person name="Xia J."/>
            <person name="Xu P."/>
            <person name="Wang S."/>
            <person name="Scheerlinck J.P."/>
            <person name="Hofmann A."/>
            <person name="Sternberg P.W."/>
            <person name="Wang J."/>
            <person name="Gasser R.B."/>
        </authorList>
    </citation>
    <scope>NUCLEOTIDE SEQUENCE [LARGE SCALE GENOMIC DNA]</scope>
    <source>
        <strain evidence="17">DCEP-RM93M</strain>
    </source>
</reference>
<dbReference type="GO" id="GO:0006487">
    <property type="term" value="P:protein N-linked glycosylation"/>
    <property type="evidence" value="ECO:0007669"/>
    <property type="project" value="TreeGrafter"/>
</dbReference>
<dbReference type="Pfam" id="PF15924">
    <property type="entry name" value="ALG11_N"/>
    <property type="match status" value="1"/>
</dbReference>
<dbReference type="EMBL" id="KL363211">
    <property type="protein sequence ID" value="KFD54099.1"/>
    <property type="molecule type" value="Genomic_DNA"/>
</dbReference>
<evidence type="ECO:0000256" key="11">
    <source>
        <dbReference type="ARBA" id="ARBA00023136"/>
    </source>
</evidence>
<dbReference type="SUPFAM" id="SSF53756">
    <property type="entry name" value="UDP-Glycosyltransferase/glycogen phosphorylase"/>
    <property type="match status" value="1"/>
</dbReference>
<evidence type="ECO:0000256" key="12">
    <source>
        <dbReference type="ARBA" id="ARBA00045065"/>
    </source>
</evidence>
<dbReference type="PANTHER" id="PTHR45919">
    <property type="entry name" value="GDP-MAN:MAN(3)GLCNAC(2)-PP-DOL ALPHA-1,2-MANNOSYLTRANSFERASE"/>
    <property type="match status" value="1"/>
</dbReference>
<feature type="transmembrane region" description="Helical" evidence="14">
    <location>
        <begin position="6"/>
        <end position="28"/>
    </location>
</feature>
<dbReference type="Pfam" id="PF00534">
    <property type="entry name" value="Glycos_transf_1"/>
    <property type="match status" value="1"/>
</dbReference>
<keyword evidence="7 14" id="KW-0808">Transferase</keyword>
<comment type="function">
    <text evidence="13">GDP-Man:Man(3)GlcNAc(2)-PP-Dol alpha-1,2-mannosyltransferase that operates in the biosynthetic pathway of dolichol-linked oligosaccharides, the glycan precursors employed in protein asparagine (N)-glycosylation. The assembly of dolichol-linked oligosaccharides begins on the cytosolic side of the endoplasmic reticulum membrane and finishes in its lumen. The sequential addition of sugars to dolichol pyrophosphate produces dolichol-linked oligosaccharides containing fourteen sugars, including two GlcNAcs, nine mannoses and three glucoses. Once assembled, the oligosaccharide is transferred from the lipid to nascent proteins by oligosaccharyltransferases. Catalyzes, on the cytoplasmic face of the endoplasmic reticulum, the addition of the fourth and fifth mannose residues to the dolichol-linked oligosaccharide chain, to produce Man(5)GlcNAc(2)-PP-dolichol core oligosaccharide. Man(5)GlcNAc(2)-PP-dolichol is a substrate for ALG3, the following enzyme in the biosynthetic pathway.</text>
</comment>
<evidence type="ECO:0000256" key="5">
    <source>
        <dbReference type="ARBA" id="ARBA00022018"/>
    </source>
</evidence>
<comment type="catalytic activity">
    <reaction evidence="12 14">
        <text>an alpha-D-Man-(1-&gt;3)-[alpha-D-Man-(1-&gt;6)]-beta-D-Man-(1-&gt;4)-beta-D-GlcNAc-(1-&gt;4)-alpha-D-GlcNAc-diphospho-di-trans,poly-cis-dolichol + 2 GDP-alpha-D-mannose = an alpha-D-Man-(1-&gt;2)-alpha-D-Man-(1-&gt;2)-alpha-D-Man-(1-&gt;3)-[alpha-D-Man-(1-&gt;6)]-beta-D-Man-(1-&gt;4)-beta-D-GlcNAc-(1-&gt;4)-alpha-D-GlcNAc-diphospho-di-trans,poly-cis-dolichol + 2 GDP + 2 H(+)</text>
        <dbReference type="Rhea" id="RHEA:29523"/>
        <dbReference type="Rhea" id="RHEA-COMP:19515"/>
        <dbReference type="Rhea" id="RHEA-COMP:19516"/>
        <dbReference type="ChEBI" id="CHEBI:15378"/>
        <dbReference type="ChEBI" id="CHEBI:57527"/>
        <dbReference type="ChEBI" id="CHEBI:58189"/>
        <dbReference type="ChEBI" id="CHEBI:132511"/>
        <dbReference type="ChEBI" id="CHEBI:132515"/>
        <dbReference type="EC" id="2.4.1.131"/>
    </reaction>
    <physiologicalReaction direction="left-to-right" evidence="12 14">
        <dbReference type="Rhea" id="RHEA:29524"/>
    </physiologicalReaction>
</comment>
<keyword evidence="10 14" id="KW-1133">Transmembrane helix</keyword>
<evidence type="ECO:0000256" key="10">
    <source>
        <dbReference type="ARBA" id="ARBA00022989"/>
    </source>
</evidence>
<comment type="similarity">
    <text evidence="3 14">Belongs to the glycosyltransferase group 1 family. Glycosyltransferase 4 subfamily.</text>
</comment>
<dbReference type="Gene3D" id="3.40.50.2000">
    <property type="entry name" value="Glycogen Phosphorylase B"/>
    <property type="match status" value="1"/>
</dbReference>